<evidence type="ECO:0000313" key="2">
    <source>
        <dbReference type="Proteomes" id="UP000676194"/>
    </source>
</evidence>
<organism evidence="1 2">
    <name type="scientific">Telmatocola sphagniphila</name>
    <dbReference type="NCBI Taxonomy" id="1123043"/>
    <lineage>
        <taxon>Bacteria</taxon>
        <taxon>Pseudomonadati</taxon>
        <taxon>Planctomycetota</taxon>
        <taxon>Planctomycetia</taxon>
        <taxon>Gemmatales</taxon>
        <taxon>Gemmataceae</taxon>
    </lineage>
</organism>
<reference evidence="1" key="1">
    <citation type="submission" date="2021-05" db="EMBL/GenBank/DDBJ databases">
        <title>Complete genome sequence of the cellulolytic planctomycete Telmatocola sphagniphila SP2T and characterization of the first cellulase from planctomycetes.</title>
        <authorList>
            <person name="Rakitin A.L."/>
            <person name="Beletsky A.V."/>
            <person name="Naumoff D.G."/>
            <person name="Kulichevskaya I.S."/>
            <person name="Mardanov A.V."/>
            <person name="Ravin N.V."/>
            <person name="Dedysh S.N."/>
        </authorList>
    </citation>
    <scope>NUCLEOTIDE SEQUENCE</scope>
    <source>
        <strain evidence="1">SP2T</strain>
    </source>
</reference>
<proteinExistence type="predicted"/>
<dbReference type="AlphaFoldDB" id="A0A8E6B3Z0"/>
<dbReference type="Proteomes" id="UP000676194">
    <property type="component" value="Chromosome"/>
</dbReference>
<accession>A0A8E6B3Z0</accession>
<gene>
    <name evidence="1" type="ORF">KIH39_18690</name>
</gene>
<dbReference type="KEGG" id="tsph:KIH39_18690"/>
<evidence type="ECO:0000313" key="1">
    <source>
        <dbReference type="EMBL" id="QVL30864.1"/>
    </source>
</evidence>
<dbReference type="EMBL" id="CP074694">
    <property type="protein sequence ID" value="QVL30864.1"/>
    <property type="molecule type" value="Genomic_DNA"/>
</dbReference>
<name>A0A8E6B3Z0_9BACT</name>
<protein>
    <submittedName>
        <fullName evidence="1">Uncharacterized protein</fullName>
    </submittedName>
</protein>
<dbReference type="RefSeq" id="WP_213494746.1">
    <property type="nucleotide sequence ID" value="NZ_CP074694.1"/>
</dbReference>
<keyword evidence="2" id="KW-1185">Reference proteome</keyword>
<sequence length="68" mass="7470">MNQSPEGRAYTQAAQRAIRDVLRRSALLGQSVPVAGPGKGEVIWLTPEQILEELRKQEAAEKALVETL</sequence>